<keyword evidence="6 8" id="KW-1133">Transmembrane helix</keyword>
<feature type="transmembrane region" description="Helical" evidence="8">
    <location>
        <begin position="7"/>
        <end position="27"/>
    </location>
</feature>
<name>A0ABY6Z332_9BACL</name>
<sequence>MSKARSLPILVVLIAFIIRIFVIFHYGPYVSIHSDDMGYYRSAEWLLQYGKYAFYTPDAPTVHMLPGMTFILAAVIAVFGKGALGLYVGKVVFTIIGCLGIFGAYKAVEHMWNRPVALIVALFLAVYVPGIETDTLFLTEPPFMAAFAWLVYFVLRAGKEHKTSDIVWASIMFVAAIYFRPNIILWAVVALAYLMSMRYPWKLLVSHMGLVVGIVVICLAPWWIRNEIAFHQFIPLTDDSSNPLLLGTFQGLHYPAPNDPTLVEHRILAEHPDLLPQSEHEIPWFKAQQHEAMARVRQWYHTHPSDFFQSYLWIKPGLLWNLAYYPIRILGVLPETMKLVQHWLVWPSIIGHAVALVFANGKRRQMMMVALTLLYFTGLYSIFFVYGRYNEPIIWLMFLGIPAGIWTLVTLLLRAGGRRRKGVAVLHDVR</sequence>
<feature type="transmembrane region" description="Helical" evidence="8">
    <location>
        <begin position="201"/>
        <end position="224"/>
    </location>
</feature>
<keyword evidence="11" id="KW-1185">Reference proteome</keyword>
<dbReference type="PANTHER" id="PTHR33908">
    <property type="entry name" value="MANNOSYLTRANSFERASE YKCB-RELATED"/>
    <property type="match status" value="1"/>
</dbReference>
<dbReference type="RefSeq" id="WP_268044121.1">
    <property type="nucleotide sequence ID" value="NZ_CP104064.1"/>
</dbReference>
<dbReference type="Pfam" id="PF13231">
    <property type="entry name" value="PMT_2"/>
    <property type="match status" value="1"/>
</dbReference>
<dbReference type="InterPro" id="IPR050297">
    <property type="entry name" value="LipidA_mod_glycosyltrf_83"/>
</dbReference>
<dbReference type="InterPro" id="IPR038731">
    <property type="entry name" value="RgtA/B/C-like"/>
</dbReference>
<dbReference type="PANTHER" id="PTHR33908:SF11">
    <property type="entry name" value="MEMBRANE PROTEIN"/>
    <property type="match status" value="1"/>
</dbReference>
<keyword evidence="3" id="KW-0328">Glycosyltransferase</keyword>
<accession>A0ABY6Z332</accession>
<evidence type="ECO:0000256" key="6">
    <source>
        <dbReference type="ARBA" id="ARBA00022989"/>
    </source>
</evidence>
<evidence type="ECO:0000256" key="7">
    <source>
        <dbReference type="ARBA" id="ARBA00023136"/>
    </source>
</evidence>
<evidence type="ECO:0000259" key="9">
    <source>
        <dbReference type="Pfam" id="PF13231"/>
    </source>
</evidence>
<feature type="domain" description="Glycosyltransferase RgtA/B/C/D-like" evidence="9">
    <location>
        <begin position="66"/>
        <end position="224"/>
    </location>
</feature>
<dbReference type="Proteomes" id="UP001164803">
    <property type="component" value="Chromosome"/>
</dbReference>
<feature type="transmembrane region" description="Helical" evidence="8">
    <location>
        <begin position="393"/>
        <end position="413"/>
    </location>
</feature>
<feature type="transmembrane region" description="Helical" evidence="8">
    <location>
        <begin position="340"/>
        <end position="359"/>
    </location>
</feature>
<feature type="transmembrane region" description="Helical" evidence="8">
    <location>
        <begin position="87"/>
        <end position="105"/>
    </location>
</feature>
<evidence type="ECO:0000313" key="10">
    <source>
        <dbReference type="EMBL" id="WAH36741.1"/>
    </source>
</evidence>
<protein>
    <submittedName>
        <fullName evidence="10">Glycosyltransferase family 39 protein</fullName>
    </submittedName>
</protein>
<feature type="transmembrane region" description="Helical" evidence="8">
    <location>
        <begin position="111"/>
        <end position="128"/>
    </location>
</feature>
<comment type="subcellular location">
    <subcellularLocation>
        <location evidence="1">Cell membrane</location>
        <topology evidence="1">Multi-pass membrane protein</topology>
    </subcellularLocation>
</comment>
<feature type="transmembrane region" description="Helical" evidence="8">
    <location>
        <begin position="135"/>
        <end position="155"/>
    </location>
</feature>
<evidence type="ECO:0000256" key="2">
    <source>
        <dbReference type="ARBA" id="ARBA00022475"/>
    </source>
</evidence>
<evidence type="ECO:0000256" key="3">
    <source>
        <dbReference type="ARBA" id="ARBA00022676"/>
    </source>
</evidence>
<organism evidence="10 11">
    <name type="scientific">Alicyclobacillus dauci</name>
    <dbReference type="NCBI Taxonomy" id="1475485"/>
    <lineage>
        <taxon>Bacteria</taxon>
        <taxon>Bacillati</taxon>
        <taxon>Bacillota</taxon>
        <taxon>Bacilli</taxon>
        <taxon>Bacillales</taxon>
        <taxon>Alicyclobacillaceae</taxon>
        <taxon>Alicyclobacillus</taxon>
    </lineage>
</organism>
<evidence type="ECO:0000256" key="4">
    <source>
        <dbReference type="ARBA" id="ARBA00022679"/>
    </source>
</evidence>
<keyword evidence="5 8" id="KW-0812">Transmembrane</keyword>
<evidence type="ECO:0000256" key="8">
    <source>
        <dbReference type="SAM" id="Phobius"/>
    </source>
</evidence>
<gene>
    <name evidence="10" type="ORF">NZD86_21625</name>
</gene>
<proteinExistence type="predicted"/>
<keyword evidence="2" id="KW-1003">Cell membrane</keyword>
<reference evidence="10" key="1">
    <citation type="submission" date="2022-08" db="EMBL/GenBank/DDBJ databases">
        <title>Alicyclobacillus dauci DSM2870, complete genome.</title>
        <authorList>
            <person name="Wang Q."/>
            <person name="Cai R."/>
            <person name="Wang Z."/>
        </authorList>
    </citation>
    <scope>NUCLEOTIDE SEQUENCE</scope>
    <source>
        <strain evidence="10">DSM 28700</strain>
    </source>
</reference>
<evidence type="ECO:0000313" key="11">
    <source>
        <dbReference type="Proteomes" id="UP001164803"/>
    </source>
</evidence>
<keyword evidence="4" id="KW-0808">Transferase</keyword>
<dbReference type="EMBL" id="CP104064">
    <property type="protein sequence ID" value="WAH36741.1"/>
    <property type="molecule type" value="Genomic_DNA"/>
</dbReference>
<evidence type="ECO:0000256" key="5">
    <source>
        <dbReference type="ARBA" id="ARBA00022692"/>
    </source>
</evidence>
<keyword evidence="7 8" id="KW-0472">Membrane</keyword>
<evidence type="ECO:0000256" key="1">
    <source>
        <dbReference type="ARBA" id="ARBA00004651"/>
    </source>
</evidence>
<feature type="transmembrane region" description="Helical" evidence="8">
    <location>
        <begin position="167"/>
        <end position="194"/>
    </location>
</feature>
<feature type="transmembrane region" description="Helical" evidence="8">
    <location>
        <begin position="366"/>
        <end position="387"/>
    </location>
</feature>
<feature type="transmembrane region" description="Helical" evidence="8">
    <location>
        <begin position="62"/>
        <end position="80"/>
    </location>
</feature>